<organism evidence="1">
    <name type="scientific">mine drainage metagenome</name>
    <dbReference type="NCBI Taxonomy" id="410659"/>
    <lineage>
        <taxon>unclassified sequences</taxon>
        <taxon>metagenomes</taxon>
        <taxon>ecological metagenomes</taxon>
    </lineage>
</organism>
<evidence type="ECO:0000313" key="1">
    <source>
        <dbReference type="EMBL" id="OIQ86298.1"/>
    </source>
</evidence>
<name>A0A1J5QSH5_9ZZZZ</name>
<protein>
    <submittedName>
        <fullName evidence="1">Uncharacterized protein</fullName>
    </submittedName>
</protein>
<dbReference type="AlphaFoldDB" id="A0A1J5QSH5"/>
<reference evidence="1" key="1">
    <citation type="submission" date="2016-10" db="EMBL/GenBank/DDBJ databases">
        <title>Sequence of Gallionella enrichment culture.</title>
        <authorList>
            <person name="Poehlein A."/>
            <person name="Muehling M."/>
            <person name="Daniel R."/>
        </authorList>
    </citation>
    <scope>NUCLEOTIDE SEQUENCE</scope>
</reference>
<comment type="caution">
    <text evidence="1">The sequence shown here is derived from an EMBL/GenBank/DDBJ whole genome shotgun (WGS) entry which is preliminary data.</text>
</comment>
<gene>
    <name evidence="1" type="ORF">GALL_318420</name>
</gene>
<dbReference type="EMBL" id="MLJW01000488">
    <property type="protein sequence ID" value="OIQ86298.1"/>
    <property type="molecule type" value="Genomic_DNA"/>
</dbReference>
<accession>A0A1J5QSH5</accession>
<sequence>MTSRLFRVRAVAILVLASGVLTASPVFAAASPQSAKAKAANSAYVKALAHARADYLAAVKPSRDAALLVGKPAEAIRRARVKAALDAFNLVVSTAKAPSLADEKSYKAAVANLAANPGNASLKAAAKASLTTLTQATAALKVDPKVAAARSVFAAARASTMAEFKATVMNVAKTRDAIQATAMTKFKAAKAKAAANLKAALKAAQSKSAKAATKKKK</sequence>
<proteinExistence type="predicted"/>